<dbReference type="PROSITE" id="PS50110">
    <property type="entry name" value="RESPONSE_REGULATORY"/>
    <property type="match status" value="1"/>
</dbReference>
<evidence type="ECO:0000256" key="3">
    <source>
        <dbReference type="ARBA" id="ARBA00012438"/>
    </source>
</evidence>
<dbReference type="InterPro" id="IPR004358">
    <property type="entry name" value="Sig_transdc_His_kin-like_C"/>
</dbReference>
<dbReference type="AlphaFoldDB" id="A0A191V724"/>
<dbReference type="SMART" id="SM00448">
    <property type="entry name" value="REC"/>
    <property type="match status" value="1"/>
</dbReference>
<dbReference type="Pfam" id="PF00072">
    <property type="entry name" value="Response_reg"/>
    <property type="match status" value="1"/>
</dbReference>
<keyword evidence="4" id="KW-0597">Phosphoprotein</keyword>
<evidence type="ECO:0000256" key="1">
    <source>
        <dbReference type="ARBA" id="ARBA00000085"/>
    </source>
</evidence>
<reference evidence="8 9" key="1">
    <citation type="submission" date="2016-05" db="EMBL/GenBank/DDBJ databases">
        <title>Non-Contiguous Finished Genome Sequence of Streptomyces parvulus 2297 Integrated Site-Specifically with Actinophage R4.</title>
        <authorList>
            <person name="Nishizawa T."/>
            <person name="Miura T."/>
            <person name="Harada C."/>
            <person name="Guo Y."/>
            <person name="Narisawa K."/>
            <person name="Ohta H."/>
            <person name="Takahashi H."/>
            <person name="Shirai M."/>
        </authorList>
    </citation>
    <scope>NUCLEOTIDE SEQUENCE [LARGE SCALE GENOMIC DNA]</scope>
    <source>
        <strain evidence="8 9">2297</strain>
    </source>
</reference>
<dbReference type="PANTHER" id="PTHR43047">
    <property type="entry name" value="TWO-COMPONENT HISTIDINE PROTEIN KINASE"/>
    <property type="match status" value="1"/>
</dbReference>
<evidence type="ECO:0000313" key="9">
    <source>
        <dbReference type="Proteomes" id="UP000078468"/>
    </source>
</evidence>
<dbReference type="SMART" id="SM00387">
    <property type="entry name" value="HATPase_c"/>
    <property type="match status" value="1"/>
</dbReference>
<organism evidence="8 9">
    <name type="scientific">Streptomyces parvulus</name>
    <dbReference type="NCBI Taxonomy" id="146923"/>
    <lineage>
        <taxon>Bacteria</taxon>
        <taxon>Bacillati</taxon>
        <taxon>Actinomycetota</taxon>
        <taxon>Actinomycetes</taxon>
        <taxon>Kitasatosporales</taxon>
        <taxon>Streptomycetaceae</taxon>
        <taxon>Streptomyces</taxon>
    </lineage>
</organism>
<keyword evidence="5" id="KW-0808">Transferase</keyword>
<dbReference type="InterPro" id="IPR003661">
    <property type="entry name" value="HisK_dim/P_dom"/>
</dbReference>
<dbReference type="EMBL" id="CP015866">
    <property type="protein sequence ID" value="ANJ10703.1"/>
    <property type="molecule type" value="Genomic_DNA"/>
</dbReference>
<dbReference type="SUPFAM" id="SSF55874">
    <property type="entry name" value="ATPase domain of HSP90 chaperone/DNA topoisomerase II/histidine kinase"/>
    <property type="match status" value="1"/>
</dbReference>
<dbReference type="InterPro" id="IPR005467">
    <property type="entry name" value="His_kinase_dom"/>
</dbReference>
<evidence type="ECO:0000256" key="5">
    <source>
        <dbReference type="ARBA" id="ARBA00022679"/>
    </source>
</evidence>
<keyword evidence="7" id="KW-0902">Two-component regulatory system</keyword>
<dbReference type="InterPro" id="IPR001789">
    <property type="entry name" value="Sig_transdc_resp-reg_receiver"/>
</dbReference>
<evidence type="ECO:0000256" key="4">
    <source>
        <dbReference type="ARBA" id="ARBA00022553"/>
    </source>
</evidence>
<keyword evidence="6 8" id="KW-0418">Kinase</keyword>
<dbReference type="EC" id="2.7.13.3" evidence="3"/>
<evidence type="ECO:0000313" key="8">
    <source>
        <dbReference type="EMBL" id="ANJ10703.1"/>
    </source>
</evidence>
<sequence length="629" mass="67778">MTGDAAAHEVFTIALREAGDVVTLRRRTQTACRTLNLTGSPLVRMSTVVSEAGEHLLGAAALTARLSLGERAGAAVLSLRFHWQGERQPAASLLAAATRLLDDCRTSRTDDGHQLVLEQRTTAPPQSLPALADELRGALLATDGGTDFIEALRSQNRQLLAALEESQHQQDELQRLNTELEETNAGVLALYSELAGELEETNSGVVALYADLEDKSRQLEQANQYKTRFWANVSHELRSPVNAVIALTRLLLAPEAEPLSAEQRQQVTLVHASGNTLLALVDELLDVAKAEAGRLEPHPVDTDLRALFHQLRGTLQSITQPGVHLRIPDYTQQSTLVTDEVMLTRILRNVLSNALKFTTEGSVTVDVTERGTGPERRFRFRVRDTGVGIPPDEQKRVFEEFYQVPGQHQRGRTGTGLGLPYALRLTEALGGTLSLDSEPGRGTVVVIDIPALTPCLLSPEEEATTTPTGREPAGAPQPDPLGTPARPLAEWSVVVIDDDPAFLAGFRPLIDGLVTSVTCVTDSTTAVDTVRRERPDVVILDLDMPALDGTEVRSRLAADPATAPIPVVVLTATDPGDVPVARLEPVRAVLDKGRLTPAGLAAALTRTGTRSASPPTTLYATPLPLEEDR</sequence>
<dbReference type="Pfam" id="PF00512">
    <property type="entry name" value="HisKA"/>
    <property type="match status" value="1"/>
</dbReference>
<gene>
    <name evidence="8" type="ORF">Spa2297_29215</name>
</gene>
<dbReference type="SUPFAM" id="SSF52172">
    <property type="entry name" value="CheY-like"/>
    <property type="match status" value="1"/>
</dbReference>
<comment type="subcellular location">
    <subcellularLocation>
        <location evidence="2">Cell membrane</location>
    </subcellularLocation>
</comment>
<dbReference type="RefSeq" id="WP_064731026.1">
    <property type="nucleotide sequence ID" value="NZ_BMRX01000013.1"/>
</dbReference>
<dbReference type="Pfam" id="PF02518">
    <property type="entry name" value="HATPase_c"/>
    <property type="match status" value="1"/>
</dbReference>
<protein>
    <recommendedName>
        <fullName evidence="3">histidine kinase</fullName>
        <ecNumber evidence="3">2.7.13.3</ecNumber>
    </recommendedName>
</protein>
<dbReference type="Proteomes" id="UP000078468">
    <property type="component" value="Chromosome"/>
</dbReference>
<accession>A0A191V724</accession>
<dbReference type="GeneID" id="91308986"/>
<dbReference type="Gene3D" id="3.30.565.10">
    <property type="entry name" value="Histidine kinase-like ATPase, C-terminal domain"/>
    <property type="match status" value="1"/>
</dbReference>
<comment type="catalytic activity">
    <reaction evidence="1">
        <text>ATP + protein L-histidine = ADP + protein N-phospho-L-histidine.</text>
        <dbReference type="EC" id="2.7.13.3"/>
    </reaction>
</comment>
<dbReference type="PRINTS" id="PR00344">
    <property type="entry name" value="BCTRLSENSOR"/>
</dbReference>
<evidence type="ECO:0000256" key="2">
    <source>
        <dbReference type="ARBA" id="ARBA00004236"/>
    </source>
</evidence>
<evidence type="ECO:0000256" key="7">
    <source>
        <dbReference type="ARBA" id="ARBA00023012"/>
    </source>
</evidence>
<dbReference type="PROSITE" id="PS50109">
    <property type="entry name" value="HIS_KIN"/>
    <property type="match status" value="1"/>
</dbReference>
<dbReference type="SUPFAM" id="SSF47384">
    <property type="entry name" value="Homodimeric domain of signal transducing histidine kinase"/>
    <property type="match status" value="1"/>
</dbReference>
<proteinExistence type="predicted"/>
<dbReference type="CDD" id="cd16922">
    <property type="entry name" value="HATPase_EvgS-ArcB-TorS-like"/>
    <property type="match status" value="1"/>
</dbReference>
<dbReference type="InterPro" id="IPR003594">
    <property type="entry name" value="HATPase_dom"/>
</dbReference>
<dbReference type="SMART" id="SM00388">
    <property type="entry name" value="HisKA"/>
    <property type="match status" value="1"/>
</dbReference>
<dbReference type="Gene3D" id="1.10.287.130">
    <property type="match status" value="1"/>
</dbReference>
<dbReference type="Gene3D" id="3.40.50.2300">
    <property type="match status" value="1"/>
</dbReference>
<dbReference type="InterPro" id="IPR011006">
    <property type="entry name" value="CheY-like_superfamily"/>
</dbReference>
<dbReference type="InterPro" id="IPR036890">
    <property type="entry name" value="HATPase_C_sf"/>
</dbReference>
<dbReference type="GO" id="GO:0005886">
    <property type="term" value="C:plasma membrane"/>
    <property type="evidence" value="ECO:0007669"/>
    <property type="project" value="UniProtKB-SubCell"/>
</dbReference>
<dbReference type="CDD" id="cd00082">
    <property type="entry name" value="HisKA"/>
    <property type="match status" value="1"/>
</dbReference>
<name>A0A191V724_9ACTN</name>
<dbReference type="KEGG" id="spav:Spa2297_29215"/>
<dbReference type="GO" id="GO:0000155">
    <property type="term" value="F:phosphorelay sensor kinase activity"/>
    <property type="evidence" value="ECO:0007669"/>
    <property type="project" value="InterPro"/>
</dbReference>
<dbReference type="InterPro" id="IPR036097">
    <property type="entry name" value="HisK_dim/P_sf"/>
</dbReference>
<evidence type="ECO:0000256" key="6">
    <source>
        <dbReference type="ARBA" id="ARBA00022777"/>
    </source>
</evidence>